<dbReference type="EMBL" id="FOSK01000001">
    <property type="protein sequence ID" value="SFJ97548.1"/>
    <property type="molecule type" value="Genomic_DNA"/>
</dbReference>
<organism evidence="2 3">
    <name type="scientific">Pseudovibrio ascidiaceicola</name>
    <dbReference type="NCBI Taxonomy" id="285279"/>
    <lineage>
        <taxon>Bacteria</taxon>
        <taxon>Pseudomonadati</taxon>
        <taxon>Pseudomonadota</taxon>
        <taxon>Alphaproteobacteria</taxon>
        <taxon>Hyphomicrobiales</taxon>
        <taxon>Stappiaceae</taxon>
        <taxon>Pseudovibrio</taxon>
    </lineage>
</organism>
<feature type="signal peptide" evidence="1">
    <location>
        <begin position="1"/>
        <end position="23"/>
    </location>
</feature>
<proteinExistence type="predicted"/>
<feature type="chain" id="PRO_5045860775" evidence="1">
    <location>
        <begin position="24"/>
        <end position="111"/>
    </location>
</feature>
<keyword evidence="1" id="KW-0732">Signal</keyword>
<dbReference type="Proteomes" id="UP000199598">
    <property type="component" value="Unassembled WGS sequence"/>
</dbReference>
<sequence length="111" mass="12019">MKTTLKCLAAALLLSASTQTTFAGPIKDAMIKHATIASFIGAEKSCGLTIPDERGKALLDEIKSEDEGYVMSVVMMSMVHEQVVQKIEDPAAREKYCSELIAEAREQGVID</sequence>
<protein>
    <submittedName>
        <fullName evidence="2">Uncharacterized protein</fullName>
    </submittedName>
</protein>
<name>A0A1I3VQ84_9HYPH</name>
<comment type="caution">
    <text evidence="2">The sequence shown here is derived from an EMBL/GenBank/DDBJ whole genome shotgun (WGS) entry which is preliminary data.</text>
</comment>
<reference evidence="2 3" key="1">
    <citation type="submission" date="2016-10" db="EMBL/GenBank/DDBJ databases">
        <authorList>
            <person name="Varghese N."/>
            <person name="Submissions S."/>
        </authorList>
    </citation>
    <scope>NUCLEOTIDE SEQUENCE [LARGE SCALE GENOMIC DNA]</scope>
    <source>
        <strain evidence="2 3">DSM 16392</strain>
    </source>
</reference>
<evidence type="ECO:0000313" key="3">
    <source>
        <dbReference type="Proteomes" id="UP000199598"/>
    </source>
</evidence>
<evidence type="ECO:0000313" key="2">
    <source>
        <dbReference type="EMBL" id="SFJ97548.1"/>
    </source>
</evidence>
<dbReference type="RefSeq" id="WP_093516543.1">
    <property type="nucleotide sequence ID" value="NZ_FOSK01000001.1"/>
</dbReference>
<keyword evidence="3" id="KW-1185">Reference proteome</keyword>
<gene>
    <name evidence="2" type="ORF">SAMN04488518_101557</name>
</gene>
<evidence type="ECO:0000256" key="1">
    <source>
        <dbReference type="SAM" id="SignalP"/>
    </source>
</evidence>
<accession>A0A1I3VQ84</accession>